<dbReference type="Gene3D" id="3.40.50.10090">
    <property type="match status" value="1"/>
</dbReference>
<dbReference type="InterPro" id="IPR014777">
    <property type="entry name" value="4pyrrole_Mease_sub1"/>
</dbReference>
<gene>
    <name evidence="11" type="primary">cobA</name>
    <name evidence="11" type="ORF">GQR93_00330</name>
</gene>
<keyword evidence="5 9" id="KW-0808">Transferase</keyword>
<keyword evidence="7" id="KW-0627">Porphyrin biosynthesis</keyword>
<dbReference type="GO" id="GO:0032259">
    <property type="term" value="P:methylation"/>
    <property type="evidence" value="ECO:0007669"/>
    <property type="project" value="UniProtKB-KW"/>
</dbReference>
<dbReference type="EC" id="2.1.1.107" evidence="2"/>
<dbReference type="Proteomes" id="UP000465035">
    <property type="component" value="Chromosome"/>
</dbReference>
<proteinExistence type="inferred from homology"/>
<dbReference type="SMR" id="A0A6P1E3Y4"/>
<dbReference type="PANTHER" id="PTHR45790:SF3">
    <property type="entry name" value="S-ADENOSYL-L-METHIONINE-DEPENDENT UROPORPHYRINOGEN III METHYLTRANSFERASE, CHLOROPLASTIC"/>
    <property type="match status" value="1"/>
</dbReference>
<dbReference type="GO" id="GO:0004851">
    <property type="term" value="F:uroporphyrin-III C-methyltransferase activity"/>
    <property type="evidence" value="ECO:0007669"/>
    <property type="project" value="UniProtKB-EC"/>
</dbReference>
<dbReference type="CDD" id="cd11642">
    <property type="entry name" value="SUMT"/>
    <property type="match status" value="1"/>
</dbReference>
<evidence type="ECO:0000256" key="7">
    <source>
        <dbReference type="ARBA" id="ARBA00023244"/>
    </source>
</evidence>
<dbReference type="Gene3D" id="3.30.950.10">
    <property type="entry name" value="Methyltransferase, Cobalt-precorrin-4 Transmethylase, Domain 2"/>
    <property type="match status" value="1"/>
</dbReference>
<dbReference type="EMBL" id="CP047121">
    <property type="protein sequence ID" value="QHB50770.1"/>
    <property type="molecule type" value="Genomic_DNA"/>
</dbReference>
<keyword evidence="4 9" id="KW-0489">Methyltransferase</keyword>
<evidence type="ECO:0000256" key="1">
    <source>
        <dbReference type="ARBA" id="ARBA00005879"/>
    </source>
</evidence>
<evidence type="ECO:0000313" key="11">
    <source>
        <dbReference type="EMBL" id="QHB50770.1"/>
    </source>
</evidence>
<name>A0A6P1E3Y4_LENHI</name>
<dbReference type="Pfam" id="PF00590">
    <property type="entry name" value="TP_methylase"/>
    <property type="match status" value="1"/>
</dbReference>
<dbReference type="FunFam" id="3.40.1010.10:FF:000001">
    <property type="entry name" value="Siroheme synthase"/>
    <property type="match status" value="1"/>
</dbReference>
<dbReference type="InterPro" id="IPR036108">
    <property type="entry name" value="4pyrrol_syn_uPrphyn_synt_sf"/>
</dbReference>
<keyword evidence="6" id="KW-0949">S-adenosyl-L-methionine</keyword>
<comment type="similarity">
    <text evidence="1 9">Belongs to the precorrin methyltransferase family.</text>
</comment>
<protein>
    <recommendedName>
        <fullName evidence="3">Uroporphyrinogen-III C-methyltransferase</fullName>
        <ecNumber evidence="2">2.1.1.107</ecNumber>
    </recommendedName>
    <alternativeName>
        <fullName evidence="8">Uroporphyrinogen III methylase</fullName>
    </alternativeName>
</protein>
<dbReference type="RefSeq" id="WP_003551123.1">
    <property type="nucleotide sequence ID" value="NZ_CABKOL010000106.1"/>
</dbReference>
<dbReference type="Gene3D" id="3.40.1010.10">
    <property type="entry name" value="Cobalt-precorrin-4 Transmethylase, Domain 1"/>
    <property type="match status" value="1"/>
</dbReference>
<dbReference type="PROSITE" id="PS00840">
    <property type="entry name" value="SUMT_2"/>
    <property type="match status" value="1"/>
</dbReference>
<dbReference type="InterPro" id="IPR000878">
    <property type="entry name" value="4pyrrol_Mease"/>
</dbReference>
<dbReference type="InterPro" id="IPR035996">
    <property type="entry name" value="4pyrrol_Methylase_sf"/>
</dbReference>
<dbReference type="GeneID" id="69056795"/>
<dbReference type="AlphaFoldDB" id="A0A6P1E3Y4"/>
<dbReference type="InterPro" id="IPR014776">
    <property type="entry name" value="4pyrrole_Mease_sub2"/>
</dbReference>
<dbReference type="NCBIfam" id="TIGR01469">
    <property type="entry name" value="cobA_cysG_Cterm"/>
    <property type="match status" value="1"/>
</dbReference>
<dbReference type="GO" id="GO:0004852">
    <property type="term" value="F:uroporphyrinogen-III synthase activity"/>
    <property type="evidence" value="ECO:0007669"/>
    <property type="project" value="InterPro"/>
</dbReference>
<dbReference type="GO" id="GO:0019354">
    <property type="term" value="P:siroheme biosynthetic process"/>
    <property type="evidence" value="ECO:0007669"/>
    <property type="project" value="InterPro"/>
</dbReference>
<reference evidence="11 12" key="1">
    <citation type="submission" date="2019-12" db="EMBL/GenBank/DDBJ databases">
        <title>Lactobacillus hilgardii FLUB.</title>
        <authorList>
            <person name="Gustaw K."/>
        </authorList>
    </citation>
    <scope>NUCLEOTIDE SEQUENCE [LARGE SCALE GENOMIC DNA]</scope>
    <source>
        <strain evidence="11 12">FLUB</strain>
    </source>
</reference>
<sequence length="469" mass="51294">MGGFVSLVGAGPGNPELLTILAKRRLSEADVVVYDRLVNPALMAPLAAEKIDVGKLPQHHKVSQYQINDLLVEQARKGKRVVRLKSGDPYVFGRGGEEGQYLQQQRVAFEVVPGITSAIAGLGAAGIPITHRDFASSFHVITGHHKADGTQLDWENIAHQEGTLVFLMGMGELGHIAEQLIKNGRASSTPVAVIQWATHWNQRSVKADLGTIETVVETHHIGSPALIVVGNVVSLMDELNPELPLQGLHLLIPFKDPSKLFSKLQDQGAAVNFFKRRTQVPLTFDLPDMLKGGTLVISDQTAFDFFEHRLLDTGYDQRVLSKWRVLALNQAIAGHLKRHGLLVDGYFESDNSLFSEPEIVIGEETALGRFKEVKSQKIATYRAIPVNQTIEVGCFHGIIFPSSASVDDLVSGCRDSQKRQLASMPCFAMGKQVVARCQASGIRNVISVNPSIDAVMPAIQSYFKCRSVI</sequence>
<dbReference type="InterPro" id="IPR003043">
    <property type="entry name" value="Uropor_MeTrfase_CS"/>
</dbReference>
<dbReference type="FunFam" id="3.30.950.10:FF:000001">
    <property type="entry name" value="Siroheme synthase"/>
    <property type="match status" value="1"/>
</dbReference>
<evidence type="ECO:0000256" key="3">
    <source>
        <dbReference type="ARBA" id="ARBA00018323"/>
    </source>
</evidence>
<dbReference type="InterPro" id="IPR006366">
    <property type="entry name" value="CobA/CysG_C"/>
</dbReference>
<evidence type="ECO:0000256" key="5">
    <source>
        <dbReference type="ARBA" id="ARBA00022679"/>
    </source>
</evidence>
<feature type="domain" description="Tetrapyrrole methylase" evidence="10">
    <location>
        <begin position="5"/>
        <end position="212"/>
    </location>
</feature>
<accession>A0A6P1E3Y4</accession>
<dbReference type="InterPro" id="IPR050161">
    <property type="entry name" value="Siro_Cobalamin_biosynth"/>
</dbReference>
<dbReference type="PANTHER" id="PTHR45790">
    <property type="entry name" value="SIROHEME SYNTHASE-RELATED"/>
    <property type="match status" value="1"/>
</dbReference>
<evidence type="ECO:0000256" key="2">
    <source>
        <dbReference type="ARBA" id="ARBA00012162"/>
    </source>
</evidence>
<evidence type="ECO:0000256" key="6">
    <source>
        <dbReference type="ARBA" id="ARBA00022691"/>
    </source>
</evidence>
<dbReference type="SUPFAM" id="SSF53790">
    <property type="entry name" value="Tetrapyrrole methylase"/>
    <property type="match status" value="1"/>
</dbReference>
<dbReference type="SUPFAM" id="SSF69618">
    <property type="entry name" value="HemD-like"/>
    <property type="match status" value="1"/>
</dbReference>
<evidence type="ECO:0000256" key="9">
    <source>
        <dbReference type="RuleBase" id="RU003960"/>
    </source>
</evidence>
<evidence type="ECO:0000256" key="4">
    <source>
        <dbReference type="ARBA" id="ARBA00022603"/>
    </source>
</evidence>
<dbReference type="NCBIfam" id="NF004790">
    <property type="entry name" value="PRK06136.1"/>
    <property type="match status" value="1"/>
</dbReference>
<evidence type="ECO:0000259" key="10">
    <source>
        <dbReference type="Pfam" id="PF00590"/>
    </source>
</evidence>
<evidence type="ECO:0000256" key="8">
    <source>
        <dbReference type="ARBA" id="ARBA00079776"/>
    </source>
</evidence>
<evidence type="ECO:0000313" key="12">
    <source>
        <dbReference type="Proteomes" id="UP000465035"/>
    </source>
</evidence>
<organism evidence="11 12">
    <name type="scientific">Lentilactobacillus hilgardii</name>
    <name type="common">Lactobacillus hilgardii</name>
    <dbReference type="NCBI Taxonomy" id="1588"/>
    <lineage>
        <taxon>Bacteria</taxon>
        <taxon>Bacillati</taxon>
        <taxon>Bacillota</taxon>
        <taxon>Bacilli</taxon>
        <taxon>Lactobacillales</taxon>
        <taxon>Lactobacillaceae</taxon>
        <taxon>Lentilactobacillus</taxon>
    </lineage>
</organism>